<dbReference type="EMBL" id="GGEC01083826">
    <property type="protein sequence ID" value="MBX64310.1"/>
    <property type="molecule type" value="Transcribed_RNA"/>
</dbReference>
<sequence length="34" mass="3841">MFKTRLKIPVSAVARVSLCNQLYPCLCVTKSEKL</sequence>
<name>A0A2P2QBD2_RHIMU</name>
<organism evidence="1">
    <name type="scientific">Rhizophora mucronata</name>
    <name type="common">Asiatic mangrove</name>
    <dbReference type="NCBI Taxonomy" id="61149"/>
    <lineage>
        <taxon>Eukaryota</taxon>
        <taxon>Viridiplantae</taxon>
        <taxon>Streptophyta</taxon>
        <taxon>Embryophyta</taxon>
        <taxon>Tracheophyta</taxon>
        <taxon>Spermatophyta</taxon>
        <taxon>Magnoliopsida</taxon>
        <taxon>eudicotyledons</taxon>
        <taxon>Gunneridae</taxon>
        <taxon>Pentapetalae</taxon>
        <taxon>rosids</taxon>
        <taxon>fabids</taxon>
        <taxon>Malpighiales</taxon>
        <taxon>Rhizophoraceae</taxon>
        <taxon>Rhizophora</taxon>
    </lineage>
</organism>
<accession>A0A2P2QBD2</accession>
<protein>
    <submittedName>
        <fullName evidence="1">Uncharacterized protein</fullName>
    </submittedName>
</protein>
<evidence type="ECO:0000313" key="1">
    <source>
        <dbReference type="EMBL" id="MBX64310.1"/>
    </source>
</evidence>
<reference evidence="1" key="1">
    <citation type="submission" date="2018-02" db="EMBL/GenBank/DDBJ databases">
        <title>Rhizophora mucronata_Transcriptome.</title>
        <authorList>
            <person name="Meera S.P."/>
            <person name="Sreeshan A."/>
            <person name="Augustine A."/>
        </authorList>
    </citation>
    <scope>NUCLEOTIDE SEQUENCE</scope>
    <source>
        <tissue evidence="1">Leaf</tissue>
    </source>
</reference>
<dbReference type="AlphaFoldDB" id="A0A2P2QBD2"/>
<proteinExistence type="predicted"/>